<dbReference type="Proteomes" id="UP000248423">
    <property type="component" value="Unassembled WGS sequence"/>
</dbReference>
<dbReference type="AlphaFoldDB" id="A0A319EUZ4"/>
<name>A0A319EUZ4_ASPSB</name>
<evidence type="ECO:0000313" key="1">
    <source>
        <dbReference type="EMBL" id="PYI11578.1"/>
    </source>
</evidence>
<organism evidence="1 2">
    <name type="scientific">Aspergillus sclerotiicarbonarius (strain CBS 121057 / IBT 28362)</name>
    <dbReference type="NCBI Taxonomy" id="1448318"/>
    <lineage>
        <taxon>Eukaryota</taxon>
        <taxon>Fungi</taxon>
        <taxon>Dikarya</taxon>
        <taxon>Ascomycota</taxon>
        <taxon>Pezizomycotina</taxon>
        <taxon>Eurotiomycetes</taxon>
        <taxon>Eurotiomycetidae</taxon>
        <taxon>Eurotiales</taxon>
        <taxon>Aspergillaceae</taxon>
        <taxon>Aspergillus</taxon>
        <taxon>Aspergillus subgen. Circumdati</taxon>
    </lineage>
</organism>
<dbReference type="VEuPathDB" id="FungiDB:BO78DRAFT_96879"/>
<protein>
    <submittedName>
        <fullName evidence="1">Uncharacterized protein</fullName>
    </submittedName>
</protein>
<dbReference type="EMBL" id="KZ826317">
    <property type="protein sequence ID" value="PYI11578.1"/>
    <property type="molecule type" value="Genomic_DNA"/>
</dbReference>
<sequence>MMDDGGWGCGGVPGGPERWIRHTPFAADSSQRCSQIPAPLTLGLSHCDLLLQPLLDRCYNYSSWPGDSIHCGDPLSWLICYRPSFPGSAPPSIDNLLHVSEQSQDCALIDSYYCVDYCSVSLHPLHISQAPLVFFHPQLCLLPQTAPAHDKRETHTTELKIEHNCETPDESENSPQH</sequence>
<gene>
    <name evidence="1" type="ORF">BO78DRAFT_96879</name>
</gene>
<keyword evidence="2" id="KW-1185">Reference proteome</keyword>
<proteinExistence type="predicted"/>
<reference evidence="1 2" key="1">
    <citation type="submission" date="2018-02" db="EMBL/GenBank/DDBJ databases">
        <title>The genomes of Aspergillus section Nigri reveals drivers in fungal speciation.</title>
        <authorList>
            <consortium name="DOE Joint Genome Institute"/>
            <person name="Vesth T.C."/>
            <person name="Nybo J."/>
            <person name="Theobald S."/>
            <person name="Brandl J."/>
            <person name="Frisvad J.C."/>
            <person name="Nielsen K.F."/>
            <person name="Lyhne E.K."/>
            <person name="Kogle M.E."/>
            <person name="Kuo A."/>
            <person name="Riley R."/>
            <person name="Clum A."/>
            <person name="Nolan M."/>
            <person name="Lipzen A."/>
            <person name="Salamov A."/>
            <person name="Henrissat B."/>
            <person name="Wiebenga A."/>
            <person name="De vries R.P."/>
            <person name="Grigoriev I.V."/>
            <person name="Mortensen U.H."/>
            <person name="Andersen M.R."/>
            <person name="Baker S.E."/>
        </authorList>
    </citation>
    <scope>NUCLEOTIDE SEQUENCE [LARGE SCALE GENOMIC DNA]</scope>
    <source>
        <strain evidence="1 2">CBS 121057</strain>
    </source>
</reference>
<evidence type="ECO:0000313" key="2">
    <source>
        <dbReference type="Proteomes" id="UP000248423"/>
    </source>
</evidence>
<accession>A0A319EUZ4</accession>